<evidence type="ECO:0000313" key="3">
    <source>
        <dbReference type="Proteomes" id="UP000615026"/>
    </source>
</evidence>
<feature type="region of interest" description="Disordered" evidence="1">
    <location>
        <begin position="85"/>
        <end position="104"/>
    </location>
</feature>
<proteinExistence type="predicted"/>
<evidence type="ECO:0000256" key="1">
    <source>
        <dbReference type="SAM" id="MobiDB-lite"/>
    </source>
</evidence>
<name>A0A928ZZU5_LEPEC</name>
<sequence>MADPQPGFSISDSTVSGVNINQGDNNQVVQGDGNQAVVGNNNQVTQAAGAEPITQTDVVDLLAQIETLIAQADLPEDIKDEAATYAKAAKKSAEKDEPKKDTIKTNLQSMGETITAASKTVDAAKGLWKTVLPVALKVGTWLGIAALFG</sequence>
<feature type="compositionally biased region" description="Low complexity" evidence="1">
    <location>
        <begin position="17"/>
        <end position="34"/>
    </location>
</feature>
<dbReference type="RefSeq" id="WP_193996421.1">
    <property type="nucleotide sequence ID" value="NZ_JADEXP010000462.1"/>
</dbReference>
<dbReference type="AlphaFoldDB" id="A0A928ZZU5"/>
<comment type="caution">
    <text evidence="2">The sequence shown here is derived from an EMBL/GenBank/DDBJ whole genome shotgun (WGS) entry which is preliminary data.</text>
</comment>
<feature type="compositionally biased region" description="Basic and acidic residues" evidence="1">
    <location>
        <begin position="91"/>
        <end position="103"/>
    </location>
</feature>
<feature type="region of interest" description="Disordered" evidence="1">
    <location>
        <begin position="1"/>
        <end position="34"/>
    </location>
</feature>
<keyword evidence="3" id="KW-1185">Reference proteome</keyword>
<reference evidence="2" key="1">
    <citation type="submission" date="2020-10" db="EMBL/GenBank/DDBJ databases">
        <authorList>
            <person name="Castelo-Branco R."/>
            <person name="Eusebio N."/>
            <person name="Adriana R."/>
            <person name="Vieira A."/>
            <person name="Brugerolle De Fraissinette N."/>
            <person name="Rezende De Castro R."/>
            <person name="Schneider M.P."/>
            <person name="Vasconcelos V."/>
            <person name="Leao P.N."/>
        </authorList>
    </citation>
    <scope>NUCLEOTIDE SEQUENCE</scope>
    <source>
        <strain evidence="2">LEGE 11479</strain>
    </source>
</reference>
<gene>
    <name evidence="2" type="ORF">IQ260_28365</name>
</gene>
<protein>
    <submittedName>
        <fullName evidence="2">Uncharacterized protein</fullName>
    </submittedName>
</protein>
<accession>A0A928ZZU5</accession>
<dbReference type="EMBL" id="JADEXP010000462">
    <property type="protein sequence ID" value="MBE9070562.1"/>
    <property type="molecule type" value="Genomic_DNA"/>
</dbReference>
<dbReference type="Proteomes" id="UP000615026">
    <property type="component" value="Unassembled WGS sequence"/>
</dbReference>
<evidence type="ECO:0000313" key="2">
    <source>
        <dbReference type="EMBL" id="MBE9070562.1"/>
    </source>
</evidence>
<organism evidence="2 3">
    <name type="scientific">Leptolyngbya cf. ectocarpi LEGE 11479</name>
    <dbReference type="NCBI Taxonomy" id="1828722"/>
    <lineage>
        <taxon>Bacteria</taxon>
        <taxon>Bacillati</taxon>
        <taxon>Cyanobacteriota</taxon>
        <taxon>Cyanophyceae</taxon>
        <taxon>Leptolyngbyales</taxon>
        <taxon>Leptolyngbyaceae</taxon>
        <taxon>Leptolyngbya group</taxon>
        <taxon>Leptolyngbya</taxon>
    </lineage>
</organism>